<name>A0A7R7XV03_9EURO</name>
<feature type="domain" description="MYND-type" evidence="6">
    <location>
        <begin position="6"/>
        <end position="47"/>
    </location>
</feature>
<feature type="coiled-coil region" evidence="5">
    <location>
        <begin position="207"/>
        <end position="241"/>
    </location>
</feature>
<keyword evidence="5" id="KW-0175">Coiled coil</keyword>
<keyword evidence="1" id="KW-0479">Metal-binding</keyword>
<sequence length="253" mass="29367">MSDIVCAVCETKESSETTFMCCSRCTNQYYCSWECLEQNWENHQNVCWGDANSSSHPPSKSLAASIHSPGPKSPSRILLYYRSEDEAYEIIIDAYRLYRDTRSTSTRQADPNDVFRVVPDSRDDFRQFLNLAESRPDLLPRWWSSQKTNACLYKGSGEGWSSLAARVDYLGIIKHYGNPTIPPHLWDMAKVVYGDLWRSITGWPERSKGLEERFKDLEERLNRLEERLKGLKERFKGLKELSDMEGRFKNLVL</sequence>
<evidence type="ECO:0000256" key="3">
    <source>
        <dbReference type="ARBA" id="ARBA00022833"/>
    </source>
</evidence>
<proteinExistence type="predicted"/>
<evidence type="ECO:0000259" key="6">
    <source>
        <dbReference type="PROSITE" id="PS50865"/>
    </source>
</evidence>
<keyword evidence="8" id="KW-1185">Reference proteome</keyword>
<dbReference type="Pfam" id="PF01753">
    <property type="entry name" value="zf-MYND"/>
    <property type="match status" value="1"/>
</dbReference>
<evidence type="ECO:0000313" key="8">
    <source>
        <dbReference type="Proteomes" id="UP000654913"/>
    </source>
</evidence>
<dbReference type="Gene3D" id="6.10.140.2220">
    <property type="match status" value="1"/>
</dbReference>
<evidence type="ECO:0000256" key="2">
    <source>
        <dbReference type="ARBA" id="ARBA00022771"/>
    </source>
</evidence>
<dbReference type="Proteomes" id="UP000654913">
    <property type="component" value="Chromosome 6"/>
</dbReference>
<dbReference type="OrthoDB" id="432970at2759"/>
<dbReference type="KEGG" id="apuu:APUU_60421S"/>
<evidence type="ECO:0000256" key="1">
    <source>
        <dbReference type="ARBA" id="ARBA00022723"/>
    </source>
</evidence>
<keyword evidence="3" id="KW-0862">Zinc</keyword>
<evidence type="ECO:0000256" key="5">
    <source>
        <dbReference type="SAM" id="Coils"/>
    </source>
</evidence>
<dbReference type="InterPro" id="IPR002893">
    <property type="entry name" value="Znf_MYND"/>
</dbReference>
<dbReference type="AlphaFoldDB" id="A0A7R7XV03"/>
<dbReference type="GeneID" id="64977378"/>
<dbReference type="SUPFAM" id="SSF144232">
    <property type="entry name" value="HIT/MYND zinc finger-like"/>
    <property type="match status" value="1"/>
</dbReference>
<dbReference type="GO" id="GO:0008270">
    <property type="term" value="F:zinc ion binding"/>
    <property type="evidence" value="ECO:0007669"/>
    <property type="project" value="UniProtKB-KW"/>
</dbReference>
<evidence type="ECO:0000313" key="7">
    <source>
        <dbReference type="EMBL" id="BCS27373.1"/>
    </source>
</evidence>
<protein>
    <recommendedName>
        <fullName evidence="6">MYND-type domain-containing protein</fullName>
    </recommendedName>
</protein>
<reference evidence="7" key="2">
    <citation type="submission" date="2021-02" db="EMBL/GenBank/DDBJ databases">
        <title>Aspergillus puulaauensis MK2 genome sequence.</title>
        <authorList>
            <person name="Futagami T."/>
            <person name="Mori K."/>
            <person name="Kadooka C."/>
            <person name="Tanaka T."/>
        </authorList>
    </citation>
    <scope>NUCLEOTIDE SEQUENCE</scope>
    <source>
        <strain evidence="7">MK2</strain>
    </source>
</reference>
<evidence type="ECO:0000256" key="4">
    <source>
        <dbReference type="PROSITE-ProRule" id="PRU00134"/>
    </source>
</evidence>
<dbReference type="PROSITE" id="PS50865">
    <property type="entry name" value="ZF_MYND_2"/>
    <property type="match status" value="1"/>
</dbReference>
<accession>A0A7R7XV03</accession>
<reference evidence="7" key="1">
    <citation type="submission" date="2021-01" db="EMBL/GenBank/DDBJ databases">
        <authorList>
            <consortium name="Aspergillus puulaauensis MK2 genome sequencing consortium"/>
            <person name="Kazuki M."/>
            <person name="Futagami T."/>
        </authorList>
    </citation>
    <scope>NUCLEOTIDE SEQUENCE</scope>
    <source>
        <strain evidence="7">MK2</strain>
    </source>
</reference>
<dbReference type="RefSeq" id="XP_041559567.1">
    <property type="nucleotide sequence ID" value="XM_041693660.1"/>
</dbReference>
<gene>
    <name evidence="7" type="ORF">APUU_60421S</name>
</gene>
<organism evidence="7 8">
    <name type="scientific">Aspergillus puulaauensis</name>
    <dbReference type="NCBI Taxonomy" id="1220207"/>
    <lineage>
        <taxon>Eukaryota</taxon>
        <taxon>Fungi</taxon>
        <taxon>Dikarya</taxon>
        <taxon>Ascomycota</taxon>
        <taxon>Pezizomycotina</taxon>
        <taxon>Eurotiomycetes</taxon>
        <taxon>Eurotiomycetidae</taxon>
        <taxon>Eurotiales</taxon>
        <taxon>Aspergillaceae</taxon>
        <taxon>Aspergillus</taxon>
    </lineage>
</organism>
<keyword evidence="2 4" id="KW-0863">Zinc-finger</keyword>
<dbReference type="PROSITE" id="PS01360">
    <property type="entry name" value="ZF_MYND_1"/>
    <property type="match status" value="1"/>
</dbReference>
<dbReference type="EMBL" id="AP024448">
    <property type="protein sequence ID" value="BCS27373.1"/>
    <property type="molecule type" value="Genomic_DNA"/>
</dbReference>